<evidence type="ECO:0000313" key="1">
    <source>
        <dbReference type="EMBL" id="KAF2882765.1"/>
    </source>
</evidence>
<dbReference type="Proteomes" id="UP000801492">
    <property type="component" value="Unassembled WGS sequence"/>
</dbReference>
<evidence type="ECO:0008006" key="3">
    <source>
        <dbReference type="Google" id="ProtNLM"/>
    </source>
</evidence>
<keyword evidence="2" id="KW-1185">Reference proteome</keyword>
<evidence type="ECO:0000313" key="2">
    <source>
        <dbReference type="Proteomes" id="UP000801492"/>
    </source>
</evidence>
<sequence>MYTLRLKGNFFSFNRRETKEQFHEELETSYQACPKIILGDLNAKVGRKTQYQAQSPQGIKRQRGYSNDRERKALILEEVTSAIKKKLKIIKSITAELIKEGGKRLTSKMHQVLAEVWVTKQLPQEWNLGIIVPPHKKGDQLLCENL</sequence>
<dbReference type="EMBL" id="VTPC01090589">
    <property type="protein sequence ID" value="KAF2882765.1"/>
    <property type="molecule type" value="Genomic_DNA"/>
</dbReference>
<dbReference type="OrthoDB" id="6761369at2759"/>
<comment type="caution">
    <text evidence="1">The sequence shown here is derived from an EMBL/GenBank/DDBJ whole genome shotgun (WGS) entry which is preliminary data.</text>
</comment>
<protein>
    <recommendedName>
        <fullName evidence="3">Endonuclease/exonuclease/phosphatase domain-containing protein</fullName>
    </recommendedName>
</protein>
<gene>
    <name evidence="1" type="ORF">ILUMI_23429</name>
</gene>
<reference evidence="1" key="1">
    <citation type="submission" date="2019-08" db="EMBL/GenBank/DDBJ databases">
        <title>The genome of the North American firefly Photinus pyralis.</title>
        <authorList>
            <consortium name="Photinus pyralis genome working group"/>
            <person name="Fallon T.R."/>
            <person name="Sander Lower S.E."/>
            <person name="Weng J.-K."/>
        </authorList>
    </citation>
    <scope>NUCLEOTIDE SEQUENCE</scope>
    <source>
        <strain evidence="1">TRF0915ILg1</strain>
        <tissue evidence="1">Whole body</tissue>
    </source>
</reference>
<name>A0A8K0FWY1_IGNLU</name>
<proteinExistence type="predicted"/>
<accession>A0A8K0FWY1</accession>
<organism evidence="1 2">
    <name type="scientific">Ignelater luminosus</name>
    <name type="common">Cucubano</name>
    <name type="synonym">Pyrophorus luminosus</name>
    <dbReference type="NCBI Taxonomy" id="2038154"/>
    <lineage>
        <taxon>Eukaryota</taxon>
        <taxon>Metazoa</taxon>
        <taxon>Ecdysozoa</taxon>
        <taxon>Arthropoda</taxon>
        <taxon>Hexapoda</taxon>
        <taxon>Insecta</taxon>
        <taxon>Pterygota</taxon>
        <taxon>Neoptera</taxon>
        <taxon>Endopterygota</taxon>
        <taxon>Coleoptera</taxon>
        <taxon>Polyphaga</taxon>
        <taxon>Elateriformia</taxon>
        <taxon>Elateroidea</taxon>
        <taxon>Elateridae</taxon>
        <taxon>Agrypninae</taxon>
        <taxon>Pyrophorini</taxon>
        <taxon>Ignelater</taxon>
    </lineage>
</organism>
<dbReference type="AlphaFoldDB" id="A0A8K0FWY1"/>